<dbReference type="AlphaFoldDB" id="A0A6J2QJN8"/>
<organism evidence="5 7">
    <name type="scientific">Cottoperca gobio</name>
    <name type="common">Frogmouth</name>
    <name type="synonym">Aphritis gobio</name>
    <dbReference type="NCBI Taxonomy" id="56716"/>
    <lineage>
        <taxon>Eukaryota</taxon>
        <taxon>Metazoa</taxon>
        <taxon>Chordata</taxon>
        <taxon>Craniata</taxon>
        <taxon>Vertebrata</taxon>
        <taxon>Euteleostomi</taxon>
        <taxon>Actinopterygii</taxon>
        <taxon>Neopterygii</taxon>
        <taxon>Teleostei</taxon>
        <taxon>Neoteleostei</taxon>
        <taxon>Acanthomorphata</taxon>
        <taxon>Eupercaria</taxon>
        <taxon>Perciformes</taxon>
        <taxon>Notothenioidei</taxon>
        <taxon>Bovichtidae</taxon>
        <taxon>Cottoperca</taxon>
    </lineage>
</organism>
<evidence type="ECO:0000256" key="3">
    <source>
        <dbReference type="SAM" id="MobiDB-lite"/>
    </source>
</evidence>
<dbReference type="SUPFAM" id="SSF48350">
    <property type="entry name" value="GTPase activation domain, GAP"/>
    <property type="match status" value="1"/>
</dbReference>
<accession>A0A6J2QJN8</accession>
<dbReference type="InterPro" id="IPR059029">
    <property type="entry name" value="FAM13A_dom"/>
</dbReference>
<dbReference type="PANTHER" id="PTHR15904:SF16">
    <property type="entry name" value="PROTEIN FAM13B"/>
    <property type="match status" value="1"/>
</dbReference>
<feature type="compositionally biased region" description="Acidic residues" evidence="3">
    <location>
        <begin position="530"/>
        <end position="539"/>
    </location>
</feature>
<dbReference type="Pfam" id="PF00620">
    <property type="entry name" value="RhoGAP"/>
    <property type="match status" value="1"/>
</dbReference>
<dbReference type="InterPro" id="IPR008936">
    <property type="entry name" value="Rho_GTPase_activation_prot"/>
</dbReference>
<proteinExistence type="inferred from homology"/>
<feature type="region of interest" description="Disordered" evidence="3">
    <location>
        <begin position="530"/>
        <end position="549"/>
    </location>
</feature>
<dbReference type="PROSITE" id="PS50238">
    <property type="entry name" value="RHOGAP"/>
    <property type="match status" value="1"/>
</dbReference>
<feature type="region of interest" description="Disordered" evidence="3">
    <location>
        <begin position="712"/>
        <end position="781"/>
    </location>
</feature>
<reference evidence="6 7" key="1">
    <citation type="submission" date="2025-04" db="UniProtKB">
        <authorList>
            <consortium name="RefSeq"/>
        </authorList>
    </citation>
    <scope>IDENTIFICATION</scope>
</reference>
<feature type="region of interest" description="Disordered" evidence="3">
    <location>
        <begin position="497"/>
        <end position="519"/>
    </location>
</feature>
<dbReference type="OrthoDB" id="185175at2759"/>
<evidence type="ECO:0000313" key="7">
    <source>
        <dbReference type="RefSeq" id="XP_029298139.1"/>
    </source>
</evidence>
<dbReference type="RefSeq" id="XP_029298139.1">
    <property type="nucleotide sequence ID" value="XM_029442279.1"/>
</dbReference>
<dbReference type="Gene3D" id="1.10.555.10">
    <property type="entry name" value="Rho GTPase activation protein"/>
    <property type="match status" value="1"/>
</dbReference>
<dbReference type="RefSeq" id="XP_029298138.1">
    <property type="nucleotide sequence ID" value="XM_029442278.1"/>
</dbReference>
<dbReference type="Proteomes" id="UP000504630">
    <property type="component" value="Chromosome 10"/>
</dbReference>
<dbReference type="PANTHER" id="PTHR15904">
    <property type="entry name" value="FAM13"/>
    <property type="match status" value="1"/>
</dbReference>
<gene>
    <name evidence="6 7" type="primary">fam13b</name>
</gene>
<feature type="compositionally biased region" description="Acidic residues" evidence="3">
    <location>
        <begin position="909"/>
        <end position="947"/>
    </location>
</feature>
<feature type="coiled-coil region" evidence="2">
    <location>
        <begin position="618"/>
        <end position="645"/>
    </location>
</feature>
<feature type="compositionally biased region" description="Basic and acidic residues" evidence="3">
    <location>
        <begin position="330"/>
        <end position="342"/>
    </location>
</feature>
<feature type="region of interest" description="Disordered" evidence="3">
    <location>
        <begin position="1"/>
        <end position="22"/>
    </location>
</feature>
<feature type="compositionally biased region" description="Low complexity" evidence="3">
    <location>
        <begin position="717"/>
        <end position="737"/>
    </location>
</feature>
<feature type="compositionally biased region" description="Acidic residues" evidence="3">
    <location>
        <begin position="247"/>
        <end position="257"/>
    </location>
</feature>
<feature type="compositionally biased region" description="Acidic residues" evidence="3">
    <location>
        <begin position="343"/>
        <end position="354"/>
    </location>
</feature>
<feature type="compositionally biased region" description="Low complexity" evidence="3">
    <location>
        <begin position="366"/>
        <end position="375"/>
    </location>
</feature>
<feature type="domain" description="Rho-GAP" evidence="4">
    <location>
        <begin position="25"/>
        <end position="215"/>
    </location>
</feature>
<evidence type="ECO:0000313" key="5">
    <source>
        <dbReference type="Proteomes" id="UP000504630"/>
    </source>
</evidence>
<feature type="compositionally biased region" description="Polar residues" evidence="3">
    <location>
        <begin position="965"/>
        <end position="980"/>
    </location>
</feature>
<dbReference type="InterPro" id="IPR039102">
    <property type="entry name" value="FAM13"/>
</dbReference>
<keyword evidence="5" id="KW-1185">Reference proteome</keyword>
<sequence length="1086" mass="123050">MRKSVSPLPGNEGGSSASTTRVFGVPLEEVTRTHTISGHEVPALVKHIVDYIEEHGHLDLEGLFLVNGNAERVDWLRQRYDSGEEVELEKEADLASAVSLLRLFLQELPEPIIPTAIQGHILQLHQDYSNEEDLFRNLKYLLQQLPQLNYGLLRFLCRFLTSVASLQQESWNIGTLAAVFGPDIFHLSTEGEDLRDQESVSRVLAELLDNQEGLFDSEEDDVSTTNDYSSINEQITELLDDEKCEAECEELPQDGEEGPASSDSPQHTRTDDSPSASSHLSPISILPADSAEIIQRTIRAAVEQHFFELKTSIDQDISNYDSQGVSPSEPVDRGCRGDKEQQTDPEDSPCETEGETPLTQTEQHMQQSQTDTQDSLDSGAALEESSGMDLDAEAVRDAENNINIARQDNQPCDNMEQTQTDTISCDSGSCRCDQNANTSKTNRNHPPPCQPTSGHNPHLQLFPDNQWEASPPSHFHLPPIDFSCMHLQKEGHDPVPAFKSWQDDSESGEAQLSPLAGRMIRLPPLLLEEDGEEDEEEGGQEASPSSSCSHPHLLARRFLDFGAHGAQRFLQQDPDATSPTKAQRYDEARPSSGSLHTTRPRRASFGSKEAMRGGDSVTHQLTKKLQHLKKKIKQFEEQFEKERNYKVLLRPMLHPPNKFHEHQPSHGDKAANPKVLKWMTDLTKIRRQIKGRQHHLLPRSTLRHQALLHSYRRHHAPSSPSSSSSSICSPPHHTLTPPLHPYSGLSSRPYHLNAKHRAESELGPLTRPRSNTLPKSFGSTLDQGAYDAEVKDQHPTREETLELIQHRVKGKKQEDGWPDDIKKMTKEQLSCEKTVLQKNLLHYEGLHGRPVTREERLVVKPLYDRYRLVKQMLTRVSITPITVSPSSKRRSQTLQPIIEGETAHFWEEIKEEEEDERKEREEGEEEDQREEEKEEEEEEEDEEEEGESSGGEMQSSEVIMAVDLVTSSEGSMTRSQNQPDRQSDCSIRGKMEEGSGKLALDLRLSSSNASSMPELLEQLWKARAEKKKLRKTIREFEEDFYQHNGRNVQKEDRVPRLEEYREYKRIKAKLRLLEVLISKQDSSKSI</sequence>
<feature type="compositionally biased region" description="Polar residues" evidence="3">
    <location>
        <begin position="768"/>
        <end position="781"/>
    </location>
</feature>
<dbReference type="KEGG" id="cgob:115015110"/>
<dbReference type="SMART" id="SM00324">
    <property type="entry name" value="RhoGAP"/>
    <property type="match status" value="1"/>
</dbReference>
<comment type="similarity">
    <text evidence="1">Belongs to the FAM13 family.</text>
</comment>
<feature type="region of interest" description="Disordered" evidence="3">
    <location>
        <begin position="569"/>
        <end position="616"/>
    </location>
</feature>
<feature type="compositionally biased region" description="Polar residues" evidence="3">
    <location>
        <begin position="406"/>
        <end position="441"/>
    </location>
</feature>
<keyword evidence="2" id="KW-0175">Coiled coil</keyword>
<feature type="region of interest" description="Disordered" evidence="3">
    <location>
        <begin position="883"/>
        <end position="988"/>
    </location>
</feature>
<dbReference type="GeneID" id="115015110"/>
<name>A0A6J2QJN8_COTGO</name>
<dbReference type="CTD" id="51306"/>
<evidence type="ECO:0000256" key="2">
    <source>
        <dbReference type="SAM" id="Coils"/>
    </source>
</evidence>
<protein>
    <submittedName>
        <fullName evidence="6 7">Protein FAM13B isoform X1</fullName>
    </submittedName>
</protein>
<feature type="region of interest" description="Disordered" evidence="3">
    <location>
        <begin position="406"/>
        <end position="461"/>
    </location>
</feature>
<evidence type="ECO:0000256" key="1">
    <source>
        <dbReference type="ARBA" id="ARBA00007549"/>
    </source>
</evidence>
<dbReference type="Pfam" id="PF26116">
    <property type="entry name" value="FAM13A"/>
    <property type="match status" value="1"/>
</dbReference>
<feature type="compositionally biased region" description="Low complexity" evidence="3">
    <location>
        <begin position="273"/>
        <end position="282"/>
    </location>
</feature>
<evidence type="ECO:0000259" key="4">
    <source>
        <dbReference type="PROSITE" id="PS50238"/>
    </source>
</evidence>
<dbReference type="GO" id="GO:0007165">
    <property type="term" value="P:signal transduction"/>
    <property type="evidence" value="ECO:0007669"/>
    <property type="project" value="InterPro"/>
</dbReference>
<dbReference type="InterPro" id="IPR000198">
    <property type="entry name" value="RhoGAP_dom"/>
</dbReference>
<feature type="region of interest" description="Disordered" evidence="3">
    <location>
        <begin position="247"/>
        <end position="282"/>
    </location>
</feature>
<feature type="region of interest" description="Disordered" evidence="3">
    <location>
        <begin position="318"/>
        <end position="387"/>
    </location>
</feature>
<evidence type="ECO:0000313" key="6">
    <source>
        <dbReference type="RefSeq" id="XP_029298138.1"/>
    </source>
</evidence>